<evidence type="ECO:0000313" key="3">
    <source>
        <dbReference type="Proteomes" id="UP001519460"/>
    </source>
</evidence>
<reference evidence="2 3" key="1">
    <citation type="journal article" date="2023" name="Sci. Data">
        <title>Genome assembly of the Korean intertidal mud-creeper Batillaria attramentaria.</title>
        <authorList>
            <person name="Patra A.K."/>
            <person name="Ho P.T."/>
            <person name="Jun S."/>
            <person name="Lee S.J."/>
            <person name="Kim Y."/>
            <person name="Won Y.J."/>
        </authorList>
    </citation>
    <scope>NUCLEOTIDE SEQUENCE [LARGE SCALE GENOMIC DNA]</scope>
    <source>
        <strain evidence="2">Wonlab-2016</strain>
    </source>
</reference>
<dbReference type="AlphaFoldDB" id="A0ABD0L074"/>
<proteinExistence type="predicted"/>
<dbReference type="EMBL" id="JACVVK020000103">
    <property type="protein sequence ID" value="KAK7492417.1"/>
    <property type="molecule type" value="Genomic_DNA"/>
</dbReference>
<organism evidence="2 3">
    <name type="scientific">Batillaria attramentaria</name>
    <dbReference type="NCBI Taxonomy" id="370345"/>
    <lineage>
        <taxon>Eukaryota</taxon>
        <taxon>Metazoa</taxon>
        <taxon>Spiralia</taxon>
        <taxon>Lophotrochozoa</taxon>
        <taxon>Mollusca</taxon>
        <taxon>Gastropoda</taxon>
        <taxon>Caenogastropoda</taxon>
        <taxon>Sorbeoconcha</taxon>
        <taxon>Cerithioidea</taxon>
        <taxon>Batillariidae</taxon>
        <taxon>Batillaria</taxon>
    </lineage>
</organism>
<comment type="caution">
    <text evidence="2">The sequence shown here is derived from an EMBL/GenBank/DDBJ whole genome shotgun (WGS) entry which is preliminary data.</text>
</comment>
<keyword evidence="3" id="KW-1185">Reference proteome</keyword>
<evidence type="ECO:0000313" key="2">
    <source>
        <dbReference type="EMBL" id="KAK7492417.1"/>
    </source>
</evidence>
<gene>
    <name evidence="2" type="ORF">BaRGS_00016290</name>
</gene>
<protein>
    <submittedName>
        <fullName evidence="2">Uncharacterized protein</fullName>
    </submittedName>
</protein>
<feature type="compositionally biased region" description="Basic and acidic residues" evidence="1">
    <location>
        <begin position="68"/>
        <end position="116"/>
    </location>
</feature>
<sequence length="116" mass="13136">MIGRIVSEDKKSMADHWINPQPRDNGTTTGGKFDSRLSSPRQLSQEMSELRATRLGAGHSTKKTSSPRKSDFRDRSDCYSSEEVKRCEGVHDSVVKKVGEKPRDMERSVEQDAPRR</sequence>
<accession>A0ABD0L074</accession>
<dbReference type="Proteomes" id="UP001519460">
    <property type="component" value="Unassembled WGS sequence"/>
</dbReference>
<name>A0ABD0L074_9CAEN</name>
<feature type="region of interest" description="Disordered" evidence="1">
    <location>
        <begin position="1"/>
        <end position="116"/>
    </location>
</feature>
<feature type="compositionally biased region" description="Basic and acidic residues" evidence="1">
    <location>
        <begin position="1"/>
        <end position="14"/>
    </location>
</feature>
<evidence type="ECO:0000256" key="1">
    <source>
        <dbReference type="SAM" id="MobiDB-lite"/>
    </source>
</evidence>
<feature type="compositionally biased region" description="Polar residues" evidence="1">
    <location>
        <begin position="36"/>
        <end position="47"/>
    </location>
</feature>